<dbReference type="InterPro" id="IPR047817">
    <property type="entry name" value="ABC2_TM_bact-type"/>
</dbReference>
<dbReference type="InterPro" id="IPR000412">
    <property type="entry name" value="ABC_2_transport"/>
</dbReference>
<dbReference type="GO" id="GO:0005524">
    <property type="term" value="F:ATP binding"/>
    <property type="evidence" value="ECO:0007669"/>
    <property type="project" value="UniProtKB-KW"/>
</dbReference>
<evidence type="ECO:0000313" key="10">
    <source>
        <dbReference type="EMBL" id="JAS23159.1"/>
    </source>
</evidence>
<name>A0A1B6DBU3_9HEMI</name>
<evidence type="ECO:0000256" key="6">
    <source>
        <dbReference type="ARBA" id="ARBA00023136"/>
    </source>
</evidence>
<dbReference type="InterPro" id="IPR003439">
    <property type="entry name" value="ABC_transporter-like_ATP-bd"/>
</dbReference>
<evidence type="ECO:0000256" key="7">
    <source>
        <dbReference type="SAM" id="Phobius"/>
    </source>
</evidence>
<reference evidence="10" key="1">
    <citation type="submission" date="2015-12" db="EMBL/GenBank/DDBJ databases">
        <title>De novo transcriptome assembly of four potential Pierce s Disease insect vectors from Arizona vineyards.</title>
        <authorList>
            <person name="Tassone E.E."/>
        </authorList>
    </citation>
    <scope>NUCLEOTIDE SEQUENCE</scope>
</reference>
<feature type="transmembrane region" description="Helical" evidence="7">
    <location>
        <begin position="707"/>
        <end position="729"/>
    </location>
</feature>
<dbReference type="GO" id="GO:0043190">
    <property type="term" value="C:ATP-binding cassette (ABC) transporter complex"/>
    <property type="evidence" value="ECO:0007669"/>
    <property type="project" value="InterPro"/>
</dbReference>
<evidence type="ECO:0000259" key="8">
    <source>
        <dbReference type="PROSITE" id="PS50893"/>
    </source>
</evidence>
<feature type="domain" description="ABC transporter" evidence="8">
    <location>
        <begin position="43"/>
        <end position="277"/>
    </location>
</feature>
<protein>
    <submittedName>
        <fullName evidence="10">Uncharacterized protein</fullName>
    </submittedName>
</protein>
<dbReference type="EMBL" id="GEDC01014139">
    <property type="protein sequence ID" value="JAS23159.1"/>
    <property type="molecule type" value="Transcribed_RNA"/>
</dbReference>
<dbReference type="CDD" id="cd03230">
    <property type="entry name" value="ABC_DR_subfamily_A"/>
    <property type="match status" value="1"/>
</dbReference>
<dbReference type="PRINTS" id="PR00164">
    <property type="entry name" value="ABC2TRNSPORT"/>
</dbReference>
<keyword evidence="4" id="KW-0067">ATP-binding</keyword>
<dbReference type="GO" id="GO:0140359">
    <property type="term" value="F:ABC-type transporter activity"/>
    <property type="evidence" value="ECO:0007669"/>
    <property type="project" value="InterPro"/>
</dbReference>
<dbReference type="PROSITE" id="PS51012">
    <property type="entry name" value="ABC_TM2"/>
    <property type="match status" value="1"/>
</dbReference>
<dbReference type="AlphaFoldDB" id="A0A1B6DBU3"/>
<dbReference type="SUPFAM" id="SSF52540">
    <property type="entry name" value="P-loop containing nucleoside triphosphate hydrolases"/>
    <property type="match status" value="1"/>
</dbReference>
<evidence type="ECO:0000256" key="1">
    <source>
        <dbReference type="ARBA" id="ARBA00004141"/>
    </source>
</evidence>
<gene>
    <name evidence="10" type="ORF">g.9372</name>
</gene>
<dbReference type="PROSITE" id="PS00211">
    <property type="entry name" value="ABC_TRANSPORTER_1"/>
    <property type="match status" value="1"/>
</dbReference>
<organism evidence="10">
    <name type="scientific">Clastoptera arizonana</name>
    <name type="common">Arizona spittle bug</name>
    <dbReference type="NCBI Taxonomy" id="38151"/>
    <lineage>
        <taxon>Eukaryota</taxon>
        <taxon>Metazoa</taxon>
        <taxon>Ecdysozoa</taxon>
        <taxon>Arthropoda</taxon>
        <taxon>Hexapoda</taxon>
        <taxon>Insecta</taxon>
        <taxon>Pterygota</taxon>
        <taxon>Neoptera</taxon>
        <taxon>Paraneoptera</taxon>
        <taxon>Hemiptera</taxon>
        <taxon>Auchenorrhyncha</taxon>
        <taxon>Cercopoidea</taxon>
        <taxon>Clastopteridae</taxon>
        <taxon>Clastoptera</taxon>
    </lineage>
</organism>
<sequence length="767" mass="85941">MFITDSNMMDSPDVVTIDGRNGKPHPPLQTQQSSVWSRRQQAVSVRHAFKHYGSKKNPNQVLNNLNMTVAKGTIYGLLGASGCGKTTLLSCIVGRRRLNTGEIYVLGGKPGTKGSGVPGKRVGYMPQEIALYGEFSIKETMMYFGWIFGMETSEINDRLQFLLNFLDLPVQNRLVKNLSGGQQRRVSFAVALMHDPELLILDEPTVGVDPLLRQSIWNHLVQITKDGNKTVIITTHYIEEARQAHAIGLMRSGRLLAEESPQVLLSMYNCQSLEEVFLKLSRKQGNDTDIQETNNVNNISLASLNWGKKDEPVYIEGSNVIGLIFRQSQDPLIQDNVNGHYDKMGHPKSSSSTSVECDDCSDCCNLTTKGKTKALLQKNFLRMWRNVGVMLFIFALPVMQVILFCLAIGRDPTGLHLAIVNHEMDWETKYCPTYTNCTFETLSCRYISKLRNDTIVKDYYPTPEEAVYAVKTGNAWGALYFTENFTDALVARMALGRDSDNETLDQSEMRVWLDMSNQQIGLMLNRDLQVAYRDFAQQLLNSCEYNPKLADIPIQFKDPIYGSNDPSFTDFVAPGVILTIVFFLAVALTSSALIIERMEGLLDRSWVAGVTPVEILFSHVITQFVVMCGQTALVLIFMIVVFEVECKGDIFLVIILTILQGLCGMCFGFVISAICELERNAIQLALGSFYPTLLLSGVIWPVEGMPLILRYISACLPLTMATTSLRSMLTRGWYITEPDVYLGFMSTIIWIVLFLSISLIVLKMKRG</sequence>
<evidence type="ECO:0000256" key="2">
    <source>
        <dbReference type="ARBA" id="ARBA00022692"/>
    </source>
</evidence>
<dbReference type="InterPro" id="IPR017871">
    <property type="entry name" value="ABC_transporter-like_CS"/>
</dbReference>
<dbReference type="Pfam" id="PF12698">
    <property type="entry name" value="ABC2_membrane_3"/>
    <property type="match status" value="1"/>
</dbReference>
<keyword evidence="5 7" id="KW-1133">Transmembrane helix</keyword>
<dbReference type="InterPro" id="IPR003593">
    <property type="entry name" value="AAA+_ATPase"/>
</dbReference>
<feature type="transmembrane region" description="Helical" evidence="7">
    <location>
        <begin position="387"/>
        <end position="409"/>
    </location>
</feature>
<feature type="transmembrane region" description="Helical" evidence="7">
    <location>
        <begin position="680"/>
        <end position="700"/>
    </location>
</feature>
<dbReference type="Gene3D" id="3.40.50.300">
    <property type="entry name" value="P-loop containing nucleotide triphosphate hydrolases"/>
    <property type="match status" value="1"/>
</dbReference>
<dbReference type="GO" id="GO:0016887">
    <property type="term" value="F:ATP hydrolysis activity"/>
    <property type="evidence" value="ECO:0007669"/>
    <property type="project" value="InterPro"/>
</dbReference>
<evidence type="ECO:0000259" key="9">
    <source>
        <dbReference type="PROSITE" id="PS51012"/>
    </source>
</evidence>
<dbReference type="Pfam" id="PF00005">
    <property type="entry name" value="ABC_tran"/>
    <property type="match status" value="1"/>
</dbReference>
<comment type="subcellular location">
    <subcellularLocation>
        <location evidence="1">Membrane</location>
        <topology evidence="1">Multi-pass membrane protein</topology>
    </subcellularLocation>
</comment>
<dbReference type="PANTHER" id="PTHR43038:SF3">
    <property type="entry name" value="ABC TRANSPORTER G FAMILY MEMBER 20 ISOFORM X1"/>
    <property type="match status" value="1"/>
</dbReference>
<feature type="domain" description="ABC transmembrane type-2" evidence="9">
    <location>
        <begin position="536"/>
        <end position="765"/>
    </location>
</feature>
<dbReference type="InterPro" id="IPR013525">
    <property type="entry name" value="ABC2_TM"/>
</dbReference>
<evidence type="ECO:0000256" key="5">
    <source>
        <dbReference type="ARBA" id="ARBA00022989"/>
    </source>
</evidence>
<feature type="transmembrane region" description="Helical" evidence="7">
    <location>
        <begin position="741"/>
        <end position="762"/>
    </location>
</feature>
<feature type="transmembrane region" description="Helical" evidence="7">
    <location>
        <begin position="571"/>
        <end position="595"/>
    </location>
</feature>
<feature type="transmembrane region" description="Helical" evidence="7">
    <location>
        <begin position="615"/>
        <end position="638"/>
    </location>
</feature>
<evidence type="ECO:0000256" key="3">
    <source>
        <dbReference type="ARBA" id="ARBA00022741"/>
    </source>
</evidence>
<dbReference type="PROSITE" id="PS50893">
    <property type="entry name" value="ABC_TRANSPORTER_2"/>
    <property type="match status" value="1"/>
</dbReference>
<accession>A0A1B6DBU3</accession>
<feature type="transmembrane region" description="Helical" evidence="7">
    <location>
        <begin position="650"/>
        <end position="674"/>
    </location>
</feature>
<keyword evidence="3" id="KW-0547">Nucleotide-binding</keyword>
<dbReference type="SMART" id="SM00382">
    <property type="entry name" value="AAA"/>
    <property type="match status" value="1"/>
</dbReference>
<evidence type="ECO:0000256" key="4">
    <source>
        <dbReference type="ARBA" id="ARBA00022840"/>
    </source>
</evidence>
<keyword evidence="6 7" id="KW-0472">Membrane</keyword>
<dbReference type="InterPro" id="IPR027417">
    <property type="entry name" value="P-loop_NTPase"/>
</dbReference>
<keyword evidence="2 7" id="KW-0812">Transmembrane</keyword>
<dbReference type="PANTHER" id="PTHR43038">
    <property type="entry name" value="ATP-BINDING CASSETTE, SUB-FAMILY H, MEMBER 1"/>
    <property type="match status" value="1"/>
</dbReference>
<proteinExistence type="predicted"/>